<dbReference type="Proteomes" id="UP001600650">
    <property type="component" value="Unassembled WGS sequence"/>
</dbReference>
<dbReference type="Pfam" id="PF04397">
    <property type="entry name" value="LytTR"/>
    <property type="match status" value="1"/>
</dbReference>
<keyword evidence="3" id="KW-1185">Reference proteome</keyword>
<proteinExistence type="predicted"/>
<dbReference type="InterPro" id="IPR029016">
    <property type="entry name" value="GAF-like_dom_sf"/>
</dbReference>
<dbReference type="PANTHER" id="PTHR37299:SF1">
    <property type="entry name" value="STAGE 0 SPORULATION PROTEIN A HOMOLOG"/>
    <property type="match status" value="1"/>
</dbReference>
<accession>A0ABW6JLG1</accession>
<comment type="caution">
    <text evidence="2">The sequence shown here is derived from an EMBL/GenBank/DDBJ whole genome shotgun (WGS) entry which is preliminary data.</text>
</comment>
<dbReference type="PANTHER" id="PTHR37299">
    <property type="entry name" value="TRANSCRIPTIONAL REGULATOR-RELATED"/>
    <property type="match status" value="1"/>
</dbReference>
<dbReference type="Gene3D" id="2.40.50.1020">
    <property type="entry name" value="LytTr DNA-binding domain"/>
    <property type="match status" value="1"/>
</dbReference>
<reference evidence="2 3" key="1">
    <citation type="submission" date="2024-09" db="EMBL/GenBank/DDBJ databases">
        <title>The Natural Products Discovery Center: Release of the First 8490 Sequenced Strains for Exploring Actinobacteria Biosynthetic Diversity.</title>
        <authorList>
            <person name="Kalkreuter E."/>
            <person name="Kautsar S.A."/>
            <person name="Yang D."/>
            <person name="Bader C.D."/>
            <person name="Teijaro C.N."/>
            <person name="Fluegel L."/>
            <person name="Davis C.M."/>
            <person name="Simpson J.R."/>
            <person name="Lauterbach L."/>
            <person name="Steele A.D."/>
            <person name="Gui C."/>
            <person name="Meng S."/>
            <person name="Li G."/>
            <person name="Viehrig K."/>
            <person name="Ye F."/>
            <person name="Su P."/>
            <person name="Kiefer A.F."/>
            <person name="Nichols A."/>
            <person name="Cepeda A.J."/>
            <person name="Yan W."/>
            <person name="Fan B."/>
            <person name="Jiang Y."/>
            <person name="Adhikari A."/>
            <person name="Zheng C.-J."/>
            <person name="Schuster L."/>
            <person name="Cowan T.M."/>
            <person name="Smanski M.J."/>
            <person name="Chevrette M.G."/>
            <person name="De Carvalho L.P.S."/>
            <person name="Shen B."/>
        </authorList>
    </citation>
    <scope>NUCLEOTIDE SEQUENCE [LARGE SCALE GENOMIC DNA]</scope>
    <source>
        <strain evidence="2 3">NPDC057399</strain>
    </source>
</reference>
<dbReference type="EMBL" id="JBHVBU010000047">
    <property type="protein sequence ID" value="MFE7964964.1"/>
    <property type="molecule type" value="Genomic_DNA"/>
</dbReference>
<protein>
    <submittedName>
        <fullName evidence="2">LytTR family transcriptional regulator DNA-binding domain-containing protein</fullName>
    </submittedName>
</protein>
<organism evidence="2 3">
    <name type="scientific">Streptomyces cellulosae</name>
    <dbReference type="NCBI Taxonomy" id="1968"/>
    <lineage>
        <taxon>Bacteria</taxon>
        <taxon>Bacillati</taxon>
        <taxon>Actinomycetota</taxon>
        <taxon>Actinomycetes</taxon>
        <taxon>Kitasatosporales</taxon>
        <taxon>Streptomycetaceae</taxon>
        <taxon>Streptomyces</taxon>
    </lineage>
</organism>
<evidence type="ECO:0000313" key="3">
    <source>
        <dbReference type="Proteomes" id="UP001600650"/>
    </source>
</evidence>
<dbReference type="InterPro" id="IPR007492">
    <property type="entry name" value="LytTR_DNA-bd_dom"/>
</dbReference>
<sequence>MTGTVPPLAIAPSRPSEDCRMADGPLVATSSAREVARAWERFAAGEDIETGVRPEILASWYRCRDQYEVDRKLDAAPAAPADVHRTDTGVIFTALGGLGAMAGKQVERDDAVVTVTDGDGRVLGAWGDPTTQRRAELHNLAPWSSWSEECTGTNGMGTSFEVSGPVTVTGPEHWCEAFHQWSCAGISIRDVVTGSPVASINISRWNAPLPTSIASWLTKSVACIEQEIYRRAVYEADKVFSEFRKKCSRVTGPFIAMDRGGNVIAANEAAVRLLGLTDEPSVVAAAIEPAQRWTLDISGLPDVLRWAMDQAQGSEQWSGYACLPVSPGGEATPLTMRPIVDSNHVMGMLCFLGVQEGEPYVGSPEASVNPLPQRVIGMRNDRLVLLAPSEIRYAEADRNIVWLITERGRIQAATRGLDNVERLLTSYGFRRVHRRFLVNLRRVAELERGIKGELFLIMNARSHEVVPVSRRHAPELRRMLGV</sequence>
<dbReference type="SMART" id="SM00850">
    <property type="entry name" value="LytTR"/>
    <property type="match status" value="1"/>
</dbReference>
<dbReference type="Gene3D" id="3.30.450.40">
    <property type="match status" value="1"/>
</dbReference>
<dbReference type="PROSITE" id="PS50930">
    <property type="entry name" value="HTH_LYTTR"/>
    <property type="match status" value="1"/>
</dbReference>
<evidence type="ECO:0000259" key="1">
    <source>
        <dbReference type="PROSITE" id="PS50930"/>
    </source>
</evidence>
<evidence type="ECO:0000313" key="2">
    <source>
        <dbReference type="EMBL" id="MFE7964964.1"/>
    </source>
</evidence>
<keyword evidence="2" id="KW-0238">DNA-binding</keyword>
<dbReference type="RefSeq" id="WP_189906880.1">
    <property type="nucleotide sequence ID" value="NZ_JBHVBU010000047.1"/>
</dbReference>
<feature type="domain" description="HTH LytTR-type" evidence="1">
    <location>
        <begin position="380"/>
        <end position="482"/>
    </location>
</feature>
<dbReference type="InterPro" id="IPR046947">
    <property type="entry name" value="LytR-like"/>
</dbReference>
<name>A0ABW6JLG1_STRCE</name>
<dbReference type="GO" id="GO:0003677">
    <property type="term" value="F:DNA binding"/>
    <property type="evidence" value="ECO:0007669"/>
    <property type="project" value="UniProtKB-KW"/>
</dbReference>
<gene>
    <name evidence="2" type="ORF">ACFU0X_18345</name>
</gene>